<dbReference type="EMBL" id="LN713926">
    <property type="protein sequence ID" value="CEK42175.1"/>
    <property type="molecule type" value="Genomic_DNA"/>
</dbReference>
<evidence type="ECO:0000313" key="1">
    <source>
        <dbReference type="EMBL" id="CEK42175.1"/>
    </source>
</evidence>
<accession>A0A0G4E4L1</accession>
<dbReference type="RefSeq" id="WP_192963366.1">
    <property type="nucleotide sequence ID" value="NZ_LN713926.1"/>
</dbReference>
<geneLocation type="plasmid" evidence="1">
    <name>pQBR57</name>
</geneLocation>
<gene>
    <name evidence="1" type="ORF">PQBR57_0222</name>
</gene>
<dbReference type="AlphaFoldDB" id="A0A0G4E4L1"/>
<organism evidence="1">
    <name type="scientific">Pseudomonas fluorescens (strain SBW25)</name>
    <dbReference type="NCBI Taxonomy" id="216595"/>
    <lineage>
        <taxon>Bacteria</taxon>
        <taxon>Pseudomonadati</taxon>
        <taxon>Pseudomonadota</taxon>
        <taxon>Gammaproteobacteria</taxon>
        <taxon>Pseudomonadales</taxon>
        <taxon>Pseudomonadaceae</taxon>
        <taxon>Pseudomonas</taxon>
    </lineage>
</organism>
<protein>
    <submittedName>
        <fullName evidence="1">Uncharacterized protein</fullName>
    </submittedName>
</protein>
<name>A0A0G4E4L1_PSEFS</name>
<reference evidence="1" key="1">
    <citation type="submission" date="2014-12" db="EMBL/GenBank/DDBJ databases">
        <authorList>
            <person name="Hall J."/>
        </authorList>
    </citation>
    <scope>NUCLEOTIDE SEQUENCE [LARGE SCALE GENOMIC DNA]</scope>
    <source>
        <strain evidence="1">SBW25</strain>
        <plasmid evidence="1">pQBR57</plasmid>
    </source>
</reference>
<proteinExistence type="predicted"/>
<reference evidence="1" key="2">
    <citation type="submission" date="2015-06" db="EMBL/GenBank/DDBJ databases">
        <title>Environmentally co-occuring mercury resistance plasmids are genetically and phenotypically diverse and confer variable context-dependent fitness effects.</title>
        <authorList>
            <person name="Hall J.P.J."/>
            <person name="Harrison E."/>
            <person name="Lilley A.K."/>
            <person name="Paterson S."/>
            <person name="Spiers A.J."/>
            <person name="Brockhurst M.A."/>
        </authorList>
    </citation>
    <scope>NUCLEOTIDE SEQUENCE [LARGE SCALE GENOMIC DNA]</scope>
    <source>
        <strain evidence="1">SBW25</strain>
        <plasmid evidence="1">pQBR57</plasmid>
    </source>
</reference>
<keyword evidence="1" id="KW-0614">Plasmid</keyword>
<sequence>MITFSYCIDAAGNLIKLDLSVNADALIPHAVELVSTASELAQPFPWTKSVVDAVKEVLFVPHRLVVGTPAQHVHETRSLTHSAYVFVAPANDPASDEQVVELIDLYDEIPEDHASRGEIVQALSAAGIELIPLISVFNAALHVGDPTSSVVSYIKPGWISHRKVFRKAHVA</sequence>